<evidence type="ECO:0000313" key="3">
    <source>
        <dbReference type="EMBL" id="OKH20506.1"/>
    </source>
</evidence>
<keyword evidence="1" id="KW-0472">Membrane</keyword>
<accession>A0A1U7HA98</accession>
<gene>
    <name evidence="3" type="ORF">NIES593_18510</name>
</gene>
<feature type="transmembrane region" description="Helical" evidence="1">
    <location>
        <begin position="5"/>
        <end position="22"/>
    </location>
</feature>
<dbReference type="InterPro" id="IPR006694">
    <property type="entry name" value="Fatty_acid_hydroxylase"/>
</dbReference>
<dbReference type="OrthoDB" id="9770329at2"/>
<keyword evidence="1" id="KW-1133">Transmembrane helix</keyword>
<proteinExistence type="predicted"/>
<sequence length="159" mass="18665">MLTIAYFVIAFIFSSFVEYWIHRLMHLWPWFGNRLTSHYKHHYNNESPGVLVDFKDYSVVALIFCPIFLIAWSAGIGAILGGLVFAAFAAYTHQLQHENPTKCIWMKVPVHYLHHNYTWHHNFGLSVDWWDRVFGTYKPIEWSCQRQSQPNSSDSLSAK</sequence>
<comment type="caution">
    <text evidence="3">The sequence shown here is derived from an EMBL/GenBank/DDBJ whole genome shotgun (WGS) entry which is preliminary data.</text>
</comment>
<reference evidence="3 4" key="1">
    <citation type="submission" date="2016-11" db="EMBL/GenBank/DDBJ databases">
        <title>Draft Genome Sequences of Nine Cyanobacterial Strains from Diverse Habitats.</title>
        <authorList>
            <person name="Zhu T."/>
            <person name="Hou S."/>
            <person name="Lu X."/>
            <person name="Hess W.R."/>
        </authorList>
    </citation>
    <scope>NUCLEOTIDE SEQUENCE [LARGE SCALE GENOMIC DNA]</scope>
    <source>
        <strain evidence="3 4">NIES-593</strain>
    </source>
</reference>
<feature type="transmembrane region" description="Helical" evidence="1">
    <location>
        <begin position="59"/>
        <end position="92"/>
    </location>
</feature>
<dbReference type="STRING" id="1921803.NIES593_18510"/>
<organism evidence="3 4">
    <name type="scientific">Hydrococcus rivularis NIES-593</name>
    <dbReference type="NCBI Taxonomy" id="1921803"/>
    <lineage>
        <taxon>Bacteria</taxon>
        <taxon>Bacillati</taxon>
        <taxon>Cyanobacteriota</taxon>
        <taxon>Cyanophyceae</taxon>
        <taxon>Pleurocapsales</taxon>
        <taxon>Hydrococcaceae</taxon>
        <taxon>Hydrococcus</taxon>
    </lineage>
</organism>
<dbReference type="EMBL" id="MRCB01000029">
    <property type="protein sequence ID" value="OKH20506.1"/>
    <property type="molecule type" value="Genomic_DNA"/>
</dbReference>
<protein>
    <submittedName>
        <fullName evidence="3">Fatty acid hydroxylase</fullName>
    </submittedName>
</protein>
<dbReference type="Pfam" id="PF04116">
    <property type="entry name" value="FA_hydroxylase"/>
    <property type="match status" value="1"/>
</dbReference>
<evidence type="ECO:0000313" key="4">
    <source>
        <dbReference type="Proteomes" id="UP000186868"/>
    </source>
</evidence>
<dbReference type="GO" id="GO:0016491">
    <property type="term" value="F:oxidoreductase activity"/>
    <property type="evidence" value="ECO:0007669"/>
    <property type="project" value="InterPro"/>
</dbReference>
<dbReference type="GO" id="GO:0008610">
    <property type="term" value="P:lipid biosynthetic process"/>
    <property type="evidence" value="ECO:0007669"/>
    <property type="project" value="InterPro"/>
</dbReference>
<keyword evidence="4" id="KW-1185">Reference proteome</keyword>
<dbReference type="Proteomes" id="UP000186868">
    <property type="component" value="Unassembled WGS sequence"/>
</dbReference>
<evidence type="ECO:0000256" key="1">
    <source>
        <dbReference type="SAM" id="Phobius"/>
    </source>
</evidence>
<dbReference type="GO" id="GO:0005506">
    <property type="term" value="F:iron ion binding"/>
    <property type="evidence" value="ECO:0007669"/>
    <property type="project" value="InterPro"/>
</dbReference>
<name>A0A1U7HA98_9CYAN</name>
<evidence type="ECO:0000259" key="2">
    <source>
        <dbReference type="Pfam" id="PF04116"/>
    </source>
</evidence>
<feature type="domain" description="Fatty acid hydroxylase" evidence="2">
    <location>
        <begin position="7"/>
        <end position="136"/>
    </location>
</feature>
<keyword evidence="1" id="KW-0812">Transmembrane</keyword>
<dbReference type="RefSeq" id="WP_073600987.1">
    <property type="nucleotide sequence ID" value="NZ_MRCB01000029.1"/>
</dbReference>
<dbReference type="AlphaFoldDB" id="A0A1U7HA98"/>